<dbReference type="Proteomes" id="UP000199352">
    <property type="component" value="Unassembled WGS sequence"/>
</dbReference>
<evidence type="ECO:0000313" key="3">
    <source>
        <dbReference type="Proteomes" id="UP000199352"/>
    </source>
</evidence>
<sequence length="93" mass="10173">MTSNSAAGERSPIFYTVTEAAQILRVDAATIYRAIREDAFPAVRVRTRYVVPARAVEELARQAAESSGVVDVAQMAADRRNARDFERATGGAW</sequence>
<reference evidence="3" key="1">
    <citation type="submission" date="2016-10" db="EMBL/GenBank/DDBJ databases">
        <authorList>
            <person name="Varghese N."/>
            <person name="Submissions S."/>
        </authorList>
    </citation>
    <scope>NUCLEOTIDE SEQUENCE [LARGE SCALE GENOMIC DNA]</scope>
    <source>
        <strain evidence="3">CGMCC 4.3525</strain>
    </source>
</reference>
<protein>
    <submittedName>
        <fullName evidence="2">DNA binding domain-containing protein, excisionase family</fullName>
    </submittedName>
</protein>
<dbReference type="STRING" id="402600.SAMN05216188_10491"/>
<gene>
    <name evidence="2" type="ORF">SAMN05216188_10491</name>
</gene>
<evidence type="ECO:0000259" key="1">
    <source>
        <dbReference type="Pfam" id="PF12728"/>
    </source>
</evidence>
<keyword evidence="3" id="KW-1185">Reference proteome</keyword>
<dbReference type="InterPro" id="IPR010093">
    <property type="entry name" value="SinI_DNA-bd"/>
</dbReference>
<evidence type="ECO:0000313" key="2">
    <source>
        <dbReference type="EMBL" id="SEQ63060.1"/>
    </source>
</evidence>
<dbReference type="Pfam" id="PF12728">
    <property type="entry name" value="HTH_17"/>
    <property type="match status" value="1"/>
</dbReference>
<feature type="domain" description="Helix-turn-helix" evidence="1">
    <location>
        <begin position="14"/>
        <end position="62"/>
    </location>
</feature>
<dbReference type="AlphaFoldDB" id="A0A1H9HL59"/>
<dbReference type="NCBIfam" id="TIGR01764">
    <property type="entry name" value="excise"/>
    <property type="match status" value="1"/>
</dbReference>
<accession>A0A1H9HL59</accession>
<dbReference type="InterPro" id="IPR041657">
    <property type="entry name" value="HTH_17"/>
</dbReference>
<proteinExistence type="predicted"/>
<organism evidence="2 3">
    <name type="scientific">Lentzea xinjiangensis</name>
    <dbReference type="NCBI Taxonomy" id="402600"/>
    <lineage>
        <taxon>Bacteria</taxon>
        <taxon>Bacillati</taxon>
        <taxon>Actinomycetota</taxon>
        <taxon>Actinomycetes</taxon>
        <taxon>Pseudonocardiales</taxon>
        <taxon>Pseudonocardiaceae</taxon>
        <taxon>Lentzea</taxon>
    </lineage>
</organism>
<dbReference type="RefSeq" id="WP_089950784.1">
    <property type="nucleotide sequence ID" value="NZ_FOFR01000004.1"/>
</dbReference>
<dbReference type="EMBL" id="FOFR01000004">
    <property type="protein sequence ID" value="SEQ63060.1"/>
    <property type="molecule type" value="Genomic_DNA"/>
</dbReference>
<dbReference type="GO" id="GO:0003677">
    <property type="term" value="F:DNA binding"/>
    <property type="evidence" value="ECO:0007669"/>
    <property type="project" value="InterPro"/>
</dbReference>
<name>A0A1H9HL59_9PSEU</name>
<dbReference type="OrthoDB" id="3389529at2"/>